<organism evidence="4 5">
    <name type="scientific">Archangium gephyra</name>
    <dbReference type="NCBI Taxonomy" id="48"/>
    <lineage>
        <taxon>Bacteria</taxon>
        <taxon>Pseudomonadati</taxon>
        <taxon>Myxococcota</taxon>
        <taxon>Myxococcia</taxon>
        <taxon>Myxococcales</taxon>
        <taxon>Cystobacterineae</taxon>
        <taxon>Archangiaceae</taxon>
        <taxon>Archangium</taxon>
    </lineage>
</organism>
<gene>
    <name evidence="4" type="ORF">DI536_23750</name>
</gene>
<evidence type="ECO:0000313" key="5">
    <source>
        <dbReference type="Proteomes" id="UP000249061"/>
    </source>
</evidence>
<dbReference type="SMART" id="SM00822">
    <property type="entry name" value="PKS_KR"/>
    <property type="match status" value="1"/>
</dbReference>
<dbReference type="InterPro" id="IPR002347">
    <property type="entry name" value="SDR_fam"/>
</dbReference>
<dbReference type="PRINTS" id="PR00081">
    <property type="entry name" value="GDHRDH"/>
</dbReference>
<proteinExistence type="inferred from homology"/>
<evidence type="ECO:0000313" key="4">
    <source>
        <dbReference type="EMBL" id="PZR08906.1"/>
    </source>
</evidence>
<dbReference type="PANTHER" id="PTHR44196">
    <property type="entry name" value="DEHYDROGENASE/REDUCTASE SDR FAMILY MEMBER 7B"/>
    <property type="match status" value="1"/>
</dbReference>
<dbReference type="EMBL" id="QFQP01000023">
    <property type="protein sequence ID" value="PZR08906.1"/>
    <property type="molecule type" value="Genomic_DNA"/>
</dbReference>
<dbReference type="Gene3D" id="3.40.50.720">
    <property type="entry name" value="NAD(P)-binding Rossmann-like Domain"/>
    <property type="match status" value="1"/>
</dbReference>
<evidence type="ECO:0000256" key="2">
    <source>
        <dbReference type="ARBA" id="ARBA00023002"/>
    </source>
</evidence>
<dbReference type="GO" id="GO:0016491">
    <property type="term" value="F:oxidoreductase activity"/>
    <property type="evidence" value="ECO:0007669"/>
    <property type="project" value="UniProtKB-KW"/>
</dbReference>
<accession>A0A2W5T912</accession>
<protein>
    <recommendedName>
        <fullName evidence="3">Ketoreductase domain-containing protein</fullName>
    </recommendedName>
</protein>
<comment type="similarity">
    <text evidence="1">Belongs to the short-chain dehydrogenases/reductases (SDR) family.</text>
</comment>
<dbReference type="InterPro" id="IPR057326">
    <property type="entry name" value="KR_dom"/>
</dbReference>
<reference evidence="4 5" key="1">
    <citation type="submission" date="2017-08" db="EMBL/GenBank/DDBJ databases">
        <title>Infants hospitalized years apart are colonized by the same room-sourced microbial strains.</title>
        <authorList>
            <person name="Brooks B."/>
            <person name="Olm M.R."/>
            <person name="Firek B.A."/>
            <person name="Baker R."/>
            <person name="Thomas B.C."/>
            <person name="Morowitz M.J."/>
            <person name="Banfield J.F."/>
        </authorList>
    </citation>
    <scope>NUCLEOTIDE SEQUENCE [LARGE SCALE GENOMIC DNA]</scope>
    <source>
        <strain evidence="4">S2_003_000_R2_14</strain>
    </source>
</reference>
<feature type="domain" description="Ketoreductase" evidence="3">
    <location>
        <begin position="2"/>
        <end position="209"/>
    </location>
</feature>
<dbReference type="GO" id="GO:0016020">
    <property type="term" value="C:membrane"/>
    <property type="evidence" value="ECO:0007669"/>
    <property type="project" value="TreeGrafter"/>
</dbReference>
<evidence type="ECO:0000256" key="1">
    <source>
        <dbReference type="ARBA" id="ARBA00006484"/>
    </source>
</evidence>
<dbReference type="PANTHER" id="PTHR44196:SF1">
    <property type="entry name" value="DEHYDROGENASE_REDUCTASE SDR FAMILY MEMBER 7B"/>
    <property type="match status" value="1"/>
</dbReference>
<dbReference type="Pfam" id="PF00106">
    <property type="entry name" value="adh_short"/>
    <property type="match status" value="1"/>
</dbReference>
<keyword evidence="2" id="KW-0560">Oxidoreductase</keyword>
<name>A0A2W5T912_9BACT</name>
<comment type="caution">
    <text evidence="4">The sequence shown here is derived from an EMBL/GenBank/DDBJ whole genome shotgun (WGS) entry which is preliminary data.</text>
</comment>
<evidence type="ECO:0000259" key="3">
    <source>
        <dbReference type="SMART" id="SM00822"/>
    </source>
</evidence>
<dbReference type="AlphaFoldDB" id="A0A2W5T912"/>
<dbReference type="CDD" id="cd05233">
    <property type="entry name" value="SDR_c"/>
    <property type="match status" value="1"/>
</dbReference>
<dbReference type="Proteomes" id="UP000249061">
    <property type="component" value="Unassembled WGS sequence"/>
</dbReference>
<dbReference type="InterPro" id="IPR036291">
    <property type="entry name" value="NAD(P)-bd_dom_sf"/>
</dbReference>
<sequence>MRRVAILGGTRGMGRSLARKFVERGDWVVLLGRDETELKRSQGDLEARGSPGVRVTYAVCDLEKPDTFRDSLEAAEQSLEFIDTVVVTAGAFATQEKLEADPALAHKVLTVDFANTVMFCEEARKKLLLRGSGTLCVFSSVAGDRARKPVVLYGAAKAGLSAYLEGLDHKYRAQGLVTVCVKPGFVKTAMTEGLKPPPFAGEPDEVAETVIAGIDAGSPVIYAPPIWRAVMTAIKAMPRFMMRRIKF</sequence>
<dbReference type="SUPFAM" id="SSF51735">
    <property type="entry name" value="NAD(P)-binding Rossmann-fold domains"/>
    <property type="match status" value="1"/>
</dbReference>